<dbReference type="GO" id="GO:0016020">
    <property type="term" value="C:membrane"/>
    <property type="evidence" value="ECO:0007669"/>
    <property type="project" value="InterPro"/>
</dbReference>
<dbReference type="PANTHER" id="PTHR24421">
    <property type="entry name" value="NITRATE/NITRITE SENSOR PROTEIN NARX-RELATED"/>
    <property type="match status" value="1"/>
</dbReference>
<feature type="compositionally biased region" description="Basic and acidic residues" evidence="4">
    <location>
        <begin position="1008"/>
        <end position="1026"/>
    </location>
</feature>
<feature type="region of interest" description="Disordered" evidence="4">
    <location>
        <begin position="1116"/>
        <end position="1242"/>
    </location>
</feature>
<feature type="compositionally biased region" description="Basic residues" evidence="4">
    <location>
        <begin position="458"/>
        <end position="471"/>
    </location>
</feature>
<keyword evidence="3" id="KW-0902">Two-component regulatory system</keyword>
<keyword evidence="1" id="KW-0808">Transferase</keyword>
<evidence type="ECO:0000259" key="6">
    <source>
        <dbReference type="Pfam" id="PF07730"/>
    </source>
</evidence>
<dbReference type="Proteomes" id="UP000013047">
    <property type="component" value="Unassembled WGS sequence"/>
</dbReference>
<dbReference type="SUPFAM" id="SSF55874">
    <property type="entry name" value="ATPase domain of HSP90 chaperone/DNA topoisomerase II/histidine kinase"/>
    <property type="match status" value="1"/>
</dbReference>
<feature type="compositionally biased region" description="Basic and acidic residues" evidence="4">
    <location>
        <begin position="293"/>
        <end position="306"/>
    </location>
</feature>
<evidence type="ECO:0000259" key="5">
    <source>
        <dbReference type="Pfam" id="PF02518"/>
    </source>
</evidence>
<feature type="compositionally biased region" description="Basic and acidic residues" evidence="4">
    <location>
        <begin position="888"/>
        <end position="905"/>
    </location>
</feature>
<dbReference type="AlphaFoldDB" id="N6YUK1"/>
<feature type="domain" description="Histidine kinase/HSP90-like ATPase" evidence="5">
    <location>
        <begin position="148"/>
        <end position="209"/>
    </location>
</feature>
<dbReference type="GO" id="GO:0046983">
    <property type="term" value="F:protein dimerization activity"/>
    <property type="evidence" value="ECO:0007669"/>
    <property type="project" value="InterPro"/>
</dbReference>
<feature type="compositionally biased region" description="Basic and acidic residues" evidence="4">
    <location>
        <begin position="360"/>
        <end position="375"/>
    </location>
</feature>
<accession>N6YUK1</accession>
<dbReference type="InterPro" id="IPR011712">
    <property type="entry name" value="Sig_transdc_His_kin_sub3_dim/P"/>
</dbReference>
<dbReference type="InterPro" id="IPR050482">
    <property type="entry name" value="Sensor_HK_TwoCompSys"/>
</dbReference>
<dbReference type="Gene3D" id="3.30.565.10">
    <property type="entry name" value="Histidine kinase-like ATPase, C-terminal domain"/>
    <property type="match status" value="1"/>
</dbReference>
<reference evidence="7 8" key="1">
    <citation type="submission" date="2012-09" db="EMBL/GenBank/DDBJ databases">
        <title>Draft Genome Sequences of 6 Strains from Genus Thauera.</title>
        <authorList>
            <person name="Liu B."/>
            <person name="Shapleigh J.P."/>
            <person name="Frostegard A.H."/>
        </authorList>
    </citation>
    <scope>NUCLEOTIDE SEQUENCE [LARGE SCALE GENOMIC DNA]</scope>
    <source>
        <strain evidence="7 8">B4P</strain>
    </source>
</reference>
<feature type="compositionally biased region" description="Basic and acidic residues" evidence="4">
    <location>
        <begin position="418"/>
        <end position="442"/>
    </location>
</feature>
<proteinExistence type="predicted"/>
<feature type="compositionally biased region" description="Low complexity" evidence="4">
    <location>
        <begin position="789"/>
        <end position="801"/>
    </location>
</feature>
<feature type="compositionally biased region" description="Basic and acidic residues" evidence="4">
    <location>
        <begin position="1073"/>
        <end position="1088"/>
    </location>
</feature>
<dbReference type="InterPro" id="IPR003594">
    <property type="entry name" value="HATPase_dom"/>
</dbReference>
<feature type="compositionally biased region" description="Basic and acidic residues" evidence="4">
    <location>
        <begin position="396"/>
        <end position="411"/>
    </location>
</feature>
<sequence>MIGTVHDVSAQRAAAEALRTANARLRQMSLRVLDAQEAERRAVAYELHDQIGQALTAVKLDLQAMTPHLDAGPAVARLAAAIHTTEEALAQVRGLSLNLRPPQLDYMGLEASLRWHAERECARAGLALEFDGGLGEFKAEERCAIVCFRLLQEALTNVVRHAGAKRVRIALAAADGRVDLEIADDGRGFDLARAPAHARRRQRGPARHGGARGADRRRGAHRRRARRGHPHPGKPALYRAHHTGVGFGHGRNASSAGGRSQPGARGHSRAARLDRGRGRHRGGEQRPPGGRAGGDDAARPGADGHRDGRHGRPRRHARDLRGASAHQGGDPVDARHRRLLRAGAALRRARLPAQGRRGGRARDGDRGGDARRRLPEPCGVAPPGGQHARARPRGRARGERADSAPDRDPRAHRQRPRHQGDRPPARPQRQDRGGAPRPDHGAPGRARHRQPAAGGRAPRPHHARQALHPPRRASVIHGIVVAPRRPIMAAWTGVPECDSGRTPLRKDKHGREHRSADRRGQRIRCRAGGAPARARRLHGGDRAPGRSRRGVPGRPRGLRVVGGAVRLRPARLQPRGGARPGAGERARPALRGRLGLAERRGGQPPDGARRSRLRAQARSRAPRPRALAQPGRGPGPAGPPRRRGRPARPRCPPAHLERGGRRPARGHRGDQPRRRHPRLQPGLRAHHRLRPRRGPGAEPARPQVRPPRRGLLRGAVGRAGDPRILDRRGVEPAQERRDLPRAPGLACGARRRRPALALRGHVQRHQPREAGPGPARLPDPPRPPHRLRQPPAVHGAPGAGARARRRRRGQGRGAAARPRPLPAGEREPRPGRRRPPAAGDGRAHRRLPEATQQPRPPRQRRVPPADHRVRRCRRAGRARAAHPRRARPSGDDRRADPAHEREPGHQRVSGRWRRRRAPAACGGGRARADPPRPGQPPALLHARHGHPGAALDRGGERAAPRARARRAAALLPADGLRARRPRAHRGGAAALEQPGAGLGVAGGVHPGGRGERADRGDRRLGARDRLPPGPPLAGHRAAADPRGGKRLRTPARRRPPARARARGPRTQRHRPRPARDRAHRERDDERQRAQRTPGRGDQPHGRERLARRLRHRLLLARLPEPLRPHQAEDRPQLRRRPDARPEELDHRGCHPGPGARAGPARGRRGRGDGGAARAARRRRLRCAAGLPVQPAGGAGRPRRAHRPLRAGRALREAEGVRRQRLIGAPSPLSAAARSWPGAATTG</sequence>
<evidence type="ECO:0000313" key="7">
    <source>
        <dbReference type="EMBL" id="ENO95230.1"/>
    </source>
</evidence>
<keyword evidence="2 7" id="KW-0418">Kinase</keyword>
<evidence type="ECO:0000256" key="1">
    <source>
        <dbReference type="ARBA" id="ARBA00022679"/>
    </source>
</evidence>
<dbReference type="EMBL" id="AMXF01000252">
    <property type="protein sequence ID" value="ENO95230.1"/>
    <property type="molecule type" value="Genomic_DNA"/>
</dbReference>
<dbReference type="Pfam" id="PF02518">
    <property type="entry name" value="HATPase_c"/>
    <property type="match status" value="1"/>
</dbReference>
<dbReference type="PANTHER" id="PTHR24421:SF61">
    <property type="entry name" value="OXYGEN SENSOR HISTIDINE KINASE NREB"/>
    <property type="match status" value="1"/>
</dbReference>
<feature type="compositionally biased region" description="Basic residues" evidence="4">
    <location>
        <begin position="218"/>
        <end position="232"/>
    </location>
</feature>
<dbReference type="Pfam" id="PF07730">
    <property type="entry name" value="HisKA_3"/>
    <property type="match status" value="1"/>
</dbReference>
<feature type="region of interest" description="Disordered" evidence="4">
    <location>
        <begin position="498"/>
        <end position="1104"/>
    </location>
</feature>
<feature type="compositionally biased region" description="Basic residues" evidence="4">
    <location>
        <begin position="610"/>
        <end position="623"/>
    </location>
</feature>
<dbReference type="Gene3D" id="1.20.5.1930">
    <property type="match status" value="1"/>
</dbReference>
<feature type="compositionally biased region" description="Gly residues" evidence="4">
    <location>
        <begin position="996"/>
        <end position="1007"/>
    </location>
</feature>
<organism evidence="7 8">
    <name type="scientific">Thauera phenylacetica B4P</name>
    <dbReference type="NCBI Taxonomy" id="1234382"/>
    <lineage>
        <taxon>Bacteria</taxon>
        <taxon>Pseudomonadati</taxon>
        <taxon>Pseudomonadota</taxon>
        <taxon>Betaproteobacteria</taxon>
        <taxon>Rhodocyclales</taxon>
        <taxon>Zoogloeaceae</taxon>
        <taxon>Thauera</taxon>
    </lineage>
</organism>
<feature type="compositionally biased region" description="Basic residues" evidence="4">
    <location>
        <begin position="1044"/>
        <end position="1072"/>
    </location>
</feature>
<feature type="compositionally biased region" description="Basic residues" evidence="4">
    <location>
        <begin position="908"/>
        <end position="917"/>
    </location>
</feature>
<dbReference type="GO" id="GO:0000155">
    <property type="term" value="F:phosphorelay sensor kinase activity"/>
    <property type="evidence" value="ECO:0007669"/>
    <property type="project" value="InterPro"/>
</dbReference>
<feature type="compositionally biased region" description="Basic and acidic residues" evidence="4">
    <location>
        <begin position="509"/>
        <end position="520"/>
    </location>
</feature>
<dbReference type="InterPro" id="IPR036890">
    <property type="entry name" value="HATPase_C_sf"/>
</dbReference>
<evidence type="ECO:0000256" key="2">
    <source>
        <dbReference type="ARBA" id="ARBA00022777"/>
    </source>
</evidence>
<feature type="compositionally biased region" description="Basic residues" evidence="4">
    <location>
        <begin position="673"/>
        <end position="693"/>
    </location>
</feature>
<feature type="compositionally biased region" description="Low complexity" evidence="4">
    <location>
        <begin position="341"/>
        <end position="355"/>
    </location>
</feature>
<name>N6YUK1_9RHOO</name>
<protein>
    <submittedName>
        <fullName evidence="7">Multi-sensor signal transduction histidine kinase</fullName>
    </submittedName>
</protein>
<evidence type="ECO:0000256" key="3">
    <source>
        <dbReference type="ARBA" id="ARBA00023012"/>
    </source>
</evidence>
<comment type="caution">
    <text evidence="7">The sequence shown here is derived from an EMBL/GenBank/DDBJ whole genome shotgun (WGS) entry which is preliminary data.</text>
</comment>
<feature type="compositionally biased region" description="Basic residues" evidence="4">
    <location>
        <begin position="868"/>
        <end position="887"/>
    </location>
</feature>
<evidence type="ECO:0000256" key="4">
    <source>
        <dbReference type="SAM" id="MobiDB-lite"/>
    </source>
</evidence>
<feature type="compositionally biased region" description="Basic and acidic residues" evidence="4">
    <location>
        <begin position="1120"/>
        <end position="1148"/>
    </location>
</feature>
<feature type="compositionally biased region" description="Basic and acidic residues" evidence="4">
    <location>
        <begin position="720"/>
        <end position="740"/>
    </location>
</feature>
<evidence type="ECO:0000313" key="8">
    <source>
        <dbReference type="Proteomes" id="UP000013047"/>
    </source>
</evidence>
<feature type="compositionally biased region" description="Low complexity" evidence="4">
    <location>
        <begin position="552"/>
        <end position="581"/>
    </location>
</feature>
<feature type="domain" description="Signal transduction histidine kinase subgroup 3 dimerisation and phosphoacceptor" evidence="6">
    <location>
        <begin position="39"/>
        <end position="104"/>
    </location>
</feature>
<gene>
    <name evidence="7" type="ORF">C667_20050</name>
</gene>
<feature type="compositionally biased region" description="Basic and acidic residues" evidence="4">
    <location>
        <begin position="271"/>
        <end position="284"/>
    </location>
</feature>
<keyword evidence="8" id="KW-1185">Reference proteome</keyword>
<feature type="compositionally biased region" description="Basic residues" evidence="4">
    <location>
        <begin position="307"/>
        <end position="318"/>
    </location>
</feature>
<feature type="compositionally biased region" description="Basic residues" evidence="4">
    <location>
        <begin position="1196"/>
        <end position="1205"/>
    </location>
</feature>
<feature type="region of interest" description="Disordered" evidence="4">
    <location>
        <begin position="193"/>
        <end position="474"/>
    </location>
</feature>
<feature type="compositionally biased region" description="Basic residues" evidence="4">
    <location>
        <begin position="196"/>
        <end position="210"/>
    </location>
</feature>